<dbReference type="EMBL" id="JAIQCV010000009">
    <property type="protein sequence ID" value="KAH1063332.1"/>
    <property type="molecule type" value="Genomic_DNA"/>
</dbReference>
<dbReference type="OrthoDB" id="1002412at2759"/>
<keyword evidence="2" id="KW-1185">Reference proteome</keyword>
<accession>A0A9D3UVR3</accession>
<protein>
    <recommendedName>
        <fullName evidence="3">Reverse transcriptase zinc-binding domain-containing protein</fullName>
    </recommendedName>
</protein>
<evidence type="ECO:0008006" key="3">
    <source>
        <dbReference type="Google" id="ProtNLM"/>
    </source>
</evidence>
<proteinExistence type="predicted"/>
<evidence type="ECO:0000313" key="1">
    <source>
        <dbReference type="EMBL" id="KAH1063332.1"/>
    </source>
</evidence>
<gene>
    <name evidence="1" type="ORF">J1N35_028319</name>
</gene>
<comment type="caution">
    <text evidence="1">The sequence shown here is derived from an EMBL/GenBank/DDBJ whole genome shotgun (WGS) entry which is preliminary data.</text>
</comment>
<sequence length="80" mass="9259">MSVVWSGIVENSKLEEVSKWIRSESVRWVIGNGKSVLFWEDIWCGIRPLKVEFPRLFKLATVKNIVVKDVAKNNGFEEVH</sequence>
<dbReference type="PANTHER" id="PTHR36617:SF15">
    <property type="entry name" value="REVERSE TRANSCRIPTASE ZINC-BINDING DOMAIN-CONTAINING PROTEIN"/>
    <property type="match status" value="1"/>
</dbReference>
<organism evidence="1 2">
    <name type="scientific">Gossypium stocksii</name>
    <dbReference type="NCBI Taxonomy" id="47602"/>
    <lineage>
        <taxon>Eukaryota</taxon>
        <taxon>Viridiplantae</taxon>
        <taxon>Streptophyta</taxon>
        <taxon>Embryophyta</taxon>
        <taxon>Tracheophyta</taxon>
        <taxon>Spermatophyta</taxon>
        <taxon>Magnoliopsida</taxon>
        <taxon>eudicotyledons</taxon>
        <taxon>Gunneridae</taxon>
        <taxon>Pentapetalae</taxon>
        <taxon>rosids</taxon>
        <taxon>malvids</taxon>
        <taxon>Malvales</taxon>
        <taxon>Malvaceae</taxon>
        <taxon>Malvoideae</taxon>
        <taxon>Gossypium</taxon>
    </lineage>
</organism>
<evidence type="ECO:0000313" key="2">
    <source>
        <dbReference type="Proteomes" id="UP000828251"/>
    </source>
</evidence>
<reference evidence="1 2" key="1">
    <citation type="journal article" date="2021" name="Plant Biotechnol. J.">
        <title>Multi-omics assisted identification of the key and species-specific regulatory components of drought-tolerant mechanisms in Gossypium stocksii.</title>
        <authorList>
            <person name="Yu D."/>
            <person name="Ke L."/>
            <person name="Zhang D."/>
            <person name="Wu Y."/>
            <person name="Sun Y."/>
            <person name="Mei J."/>
            <person name="Sun J."/>
            <person name="Sun Y."/>
        </authorList>
    </citation>
    <scope>NUCLEOTIDE SEQUENCE [LARGE SCALE GENOMIC DNA]</scope>
    <source>
        <strain evidence="2">cv. E1</strain>
        <tissue evidence="1">Leaf</tissue>
    </source>
</reference>
<name>A0A9D3UVR3_9ROSI</name>
<dbReference type="PANTHER" id="PTHR36617">
    <property type="entry name" value="PROTEIN, PUTATIVE-RELATED"/>
    <property type="match status" value="1"/>
</dbReference>
<dbReference type="AlphaFoldDB" id="A0A9D3UVR3"/>
<dbReference type="Proteomes" id="UP000828251">
    <property type="component" value="Unassembled WGS sequence"/>
</dbReference>